<protein>
    <submittedName>
        <fullName evidence="6">ABC transporter ATP-binding protein</fullName>
    </submittedName>
</protein>
<evidence type="ECO:0000313" key="7">
    <source>
        <dbReference type="Proteomes" id="UP000230709"/>
    </source>
</evidence>
<dbReference type="EMBL" id="CP023737">
    <property type="protein sequence ID" value="ATQ67584.1"/>
    <property type="molecule type" value="Genomic_DNA"/>
</dbReference>
<dbReference type="PROSITE" id="PS00211">
    <property type="entry name" value="ABC_TRANSPORTER_1"/>
    <property type="match status" value="1"/>
</dbReference>
<dbReference type="KEGG" id="mtw:CQW49_06545"/>
<dbReference type="InterPro" id="IPR050166">
    <property type="entry name" value="ABC_transporter_ATP-bind"/>
</dbReference>
<evidence type="ECO:0000256" key="4">
    <source>
        <dbReference type="ARBA" id="ARBA00022840"/>
    </source>
</evidence>
<organism evidence="6 7">
    <name type="scientific">Methylosinus trichosporium (strain ATCC 35070 / NCIMB 11131 / UNIQEM 75 / OB3b)</name>
    <dbReference type="NCBI Taxonomy" id="595536"/>
    <lineage>
        <taxon>Bacteria</taxon>
        <taxon>Pseudomonadati</taxon>
        <taxon>Pseudomonadota</taxon>
        <taxon>Alphaproteobacteria</taxon>
        <taxon>Hyphomicrobiales</taxon>
        <taxon>Methylocystaceae</taxon>
        <taxon>Methylosinus</taxon>
    </lineage>
</organism>
<comment type="similarity">
    <text evidence="1">Belongs to the ABC transporter superfamily.</text>
</comment>
<name>A0A2D2CY02_METT3</name>
<sequence length="258" mass="27947">MTLRVAAQAAPLVCLRGIGKAYDNGVAALDHFDLDLREGELLTLLGPSGCGKSTALRLIAGLTEPSRGRIDWRGAQAARAGFVFQEPTLLPWADVFANVYLPLRLEGVARETAAPRVREALARVGLADFESALPRQLSGGMKMRAAIARALVTRPSLLLMDEPFAALDEVTRFRLNDDLLALKRETGTTIVFVTHSVYESVYLSTRILALAARGGAIIDEIEIDADIARDEEFRASAQFAQLCRRASAALRSASGERL</sequence>
<dbReference type="PANTHER" id="PTHR42788:SF19">
    <property type="entry name" value="ALIPHATIC SULFONATES IMPORT ATP-BINDING PROTEIN SSUB 2"/>
    <property type="match status" value="1"/>
</dbReference>
<dbReference type="Proteomes" id="UP000230709">
    <property type="component" value="Chromosome"/>
</dbReference>
<dbReference type="AlphaFoldDB" id="A0A2D2CY02"/>
<dbReference type="STRING" id="595536.GCA_000178815_03848"/>
<dbReference type="GO" id="GO:0016887">
    <property type="term" value="F:ATP hydrolysis activity"/>
    <property type="evidence" value="ECO:0007669"/>
    <property type="project" value="InterPro"/>
</dbReference>
<reference evidence="7" key="1">
    <citation type="submission" date="2017-10" db="EMBL/GenBank/DDBJ databases">
        <title>Completed PacBio SMRT sequence of Methylosinus trichosporium OB3b reveals presence of a third large plasmid.</title>
        <authorList>
            <person name="Charles T.C."/>
            <person name="Lynch M.D.J."/>
            <person name="Heil J.R."/>
            <person name="Cheng J."/>
        </authorList>
    </citation>
    <scope>NUCLEOTIDE SEQUENCE [LARGE SCALE GENOMIC DNA]</scope>
    <source>
        <strain evidence="7">OB3b</strain>
    </source>
</reference>
<keyword evidence="2" id="KW-0813">Transport</keyword>
<evidence type="ECO:0000256" key="3">
    <source>
        <dbReference type="ARBA" id="ARBA00022741"/>
    </source>
</evidence>
<dbReference type="RefSeq" id="WP_003611359.1">
    <property type="nucleotide sequence ID" value="NZ_ADVE02000001.1"/>
</dbReference>
<dbReference type="InterPro" id="IPR003439">
    <property type="entry name" value="ABC_transporter-like_ATP-bd"/>
</dbReference>
<proteinExistence type="inferred from homology"/>
<evidence type="ECO:0000313" key="6">
    <source>
        <dbReference type="EMBL" id="ATQ67584.1"/>
    </source>
</evidence>
<dbReference type="SMART" id="SM00382">
    <property type="entry name" value="AAA"/>
    <property type="match status" value="1"/>
</dbReference>
<dbReference type="Gene3D" id="3.40.50.300">
    <property type="entry name" value="P-loop containing nucleotide triphosphate hydrolases"/>
    <property type="match status" value="1"/>
</dbReference>
<dbReference type="Pfam" id="PF00005">
    <property type="entry name" value="ABC_tran"/>
    <property type="match status" value="1"/>
</dbReference>
<dbReference type="InterPro" id="IPR017871">
    <property type="entry name" value="ABC_transporter-like_CS"/>
</dbReference>
<evidence type="ECO:0000256" key="1">
    <source>
        <dbReference type="ARBA" id="ARBA00005417"/>
    </source>
</evidence>
<keyword evidence="7" id="KW-1185">Reference proteome</keyword>
<keyword evidence="3" id="KW-0547">Nucleotide-binding</keyword>
<feature type="domain" description="ABC transporter" evidence="5">
    <location>
        <begin position="13"/>
        <end position="239"/>
    </location>
</feature>
<accession>A0A2D2CY02</accession>
<dbReference type="GO" id="GO:0005524">
    <property type="term" value="F:ATP binding"/>
    <property type="evidence" value="ECO:0007669"/>
    <property type="project" value="UniProtKB-KW"/>
</dbReference>
<gene>
    <name evidence="6" type="ORF">CQW49_06545</name>
</gene>
<dbReference type="CDD" id="cd03293">
    <property type="entry name" value="ABC_NrtD_SsuB_transporters"/>
    <property type="match status" value="1"/>
</dbReference>
<evidence type="ECO:0000259" key="5">
    <source>
        <dbReference type="PROSITE" id="PS50893"/>
    </source>
</evidence>
<evidence type="ECO:0000256" key="2">
    <source>
        <dbReference type="ARBA" id="ARBA00022448"/>
    </source>
</evidence>
<dbReference type="SUPFAM" id="SSF52540">
    <property type="entry name" value="P-loop containing nucleoside triphosphate hydrolases"/>
    <property type="match status" value="1"/>
</dbReference>
<dbReference type="InterPro" id="IPR003593">
    <property type="entry name" value="AAA+_ATPase"/>
</dbReference>
<dbReference type="PROSITE" id="PS50893">
    <property type="entry name" value="ABC_TRANSPORTER_2"/>
    <property type="match status" value="1"/>
</dbReference>
<dbReference type="InterPro" id="IPR027417">
    <property type="entry name" value="P-loop_NTPase"/>
</dbReference>
<keyword evidence="4 6" id="KW-0067">ATP-binding</keyword>
<dbReference type="PANTHER" id="PTHR42788">
    <property type="entry name" value="TAURINE IMPORT ATP-BINDING PROTEIN-RELATED"/>
    <property type="match status" value="1"/>
</dbReference>